<dbReference type="GO" id="GO:0003677">
    <property type="term" value="F:DNA binding"/>
    <property type="evidence" value="ECO:0007669"/>
    <property type="project" value="InterPro"/>
</dbReference>
<dbReference type="PANTHER" id="PTHR30349:SF82">
    <property type="entry name" value="INTEGRASE_RECOMBINASE YOEC-RELATED"/>
    <property type="match status" value="1"/>
</dbReference>
<dbReference type="InterPro" id="IPR050090">
    <property type="entry name" value="Tyrosine_recombinase_XerCD"/>
</dbReference>
<dbReference type="Pfam" id="PF00589">
    <property type="entry name" value="Phage_integrase"/>
    <property type="match status" value="1"/>
</dbReference>
<reference evidence="3 4" key="1">
    <citation type="submission" date="2016-10" db="EMBL/GenBank/DDBJ databases">
        <title>Comparative genomics of Bacillus thuringiensis reveals a path to pathogens against multiple invertebrate hosts.</title>
        <authorList>
            <person name="Zheng J."/>
            <person name="Gao Q."/>
            <person name="Liu H."/>
            <person name="Peng D."/>
            <person name="Ruan L."/>
            <person name="Sun M."/>
        </authorList>
    </citation>
    <scope>NUCLEOTIDE SEQUENCE [LARGE SCALE GENOMIC DNA]</scope>
    <source>
        <strain evidence="3">BGSC 4AU1</strain>
    </source>
</reference>
<comment type="caution">
    <text evidence="3">The sequence shown here is derived from an EMBL/GenBank/DDBJ whole genome shotgun (WGS) entry which is preliminary data.</text>
</comment>
<gene>
    <name evidence="3" type="ORF">BK716_01665</name>
</gene>
<dbReference type="InterPro" id="IPR002104">
    <property type="entry name" value="Integrase_catalytic"/>
</dbReference>
<dbReference type="Gene3D" id="1.10.443.10">
    <property type="entry name" value="Intergrase catalytic core"/>
    <property type="match status" value="1"/>
</dbReference>
<dbReference type="CDD" id="cd01192">
    <property type="entry name" value="INT_C_like_3"/>
    <property type="match status" value="1"/>
</dbReference>
<feature type="domain" description="Tyr recombinase" evidence="2">
    <location>
        <begin position="3"/>
        <end position="176"/>
    </location>
</feature>
<dbReference type="Proteomes" id="UP000194816">
    <property type="component" value="Unassembled WGS sequence"/>
</dbReference>
<dbReference type="SUPFAM" id="SSF56349">
    <property type="entry name" value="DNA breaking-rejoining enzymes"/>
    <property type="match status" value="1"/>
</dbReference>
<name>A0A9X6LZ36_BACUH</name>
<protein>
    <submittedName>
        <fullName evidence="3">Site-specific integrase</fullName>
    </submittedName>
</protein>
<dbReference type="InterPro" id="IPR013762">
    <property type="entry name" value="Integrase-like_cat_sf"/>
</dbReference>
<dbReference type="EMBL" id="MOOK01000026">
    <property type="protein sequence ID" value="OUB61239.1"/>
    <property type="molecule type" value="Genomic_DNA"/>
</dbReference>
<dbReference type="GO" id="GO:0006310">
    <property type="term" value="P:DNA recombination"/>
    <property type="evidence" value="ECO:0007669"/>
    <property type="project" value="UniProtKB-KW"/>
</dbReference>
<dbReference type="GO" id="GO:0015074">
    <property type="term" value="P:DNA integration"/>
    <property type="evidence" value="ECO:0007669"/>
    <property type="project" value="InterPro"/>
</dbReference>
<sequence>MNFVQPIRDPEQIQKIKEYLKEKNARNYILFVMGINTGLRISDILKLKVGDVQGSHISMREMKTGKQKRIQITSSLKRELKWFNEGREFEEYLLKSRKGKNRPIGRSMAYKILKSTAAEFGLDEIGTHTLRKTYGYHMYMQTKNIALLMEIFNHSSEKVTLRYIGVNQDAMDKAMSRFKI</sequence>
<dbReference type="AlphaFoldDB" id="A0A9X6LZ36"/>
<dbReference type="RefSeq" id="WP_088114134.1">
    <property type="nucleotide sequence ID" value="NZ_MOOK01000026.1"/>
</dbReference>
<evidence type="ECO:0000313" key="3">
    <source>
        <dbReference type="EMBL" id="OUB61239.1"/>
    </source>
</evidence>
<keyword evidence="1" id="KW-0233">DNA recombination</keyword>
<proteinExistence type="predicted"/>
<dbReference type="InterPro" id="IPR011010">
    <property type="entry name" value="DNA_brk_join_enz"/>
</dbReference>
<evidence type="ECO:0000259" key="2">
    <source>
        <dbReference type="PROSITE" id="PS51898"/>
    </source>
</evidence>
<evidence type="ECO:0000313" key="4">
    <source>
        <dbReference type="Proteomes" id="UP000194816"/>
    </source>
</evidence>
<dbReference type="PANTHER" id="PTHR30349">
    <property type="entry name" value="PHAGE INTEGRASE-RELATED"/>
    <property type="match status" value="1"/>
</dbReference>
<organism evidence="3 4">
    <name type="scientific">Bacillus thuringiensis subsp. higo</name>
    <dbReference type="NCBI Taxonomy" id="132266"/>
    <lineage>
        <taxon>Bacteria</taxon>
        <taxon>Bacillati</taxon>
        <taxon>Bacillota</taxon>
        <taxon>Bacilli</taxon>
        <taxon>Bacillales</taxon>
        <taxon>Bacillaceae</taxon>
        <taxon>Bacillus</taxon>
        <taxon>Bacillus cereus group</taxon>
    </lineage>
</organism>
<accession>A0A9X6LZ36</accession>
<dbReference type="PROSITE" id="PS51898">
    <property type="entry name" value="TYR_RECOMBINASE"/>
    <property type="match status" value="1"/>
</dbReference>
<evidence type="ECO:0000256" key="1">
    <source>
        <dbReference type="ARBA" id="ARBA00023172"/>
    </source>
</evidence>